<reference evidence="7" key="2">
    <citation type="submission" date="2015-01" db="EMBL/GenBank/DDBJ databases">
        <title>Evolutionary Origins and Diversification of the Mycorrhizal Mutualists.</title>
        <authorList>
            <consortium name="DOE Joint Genome Institute"/>
            <consortium name="Mycorrhizal Genomics Consortium"/>
            <person name="Kohler A."/>
            <person name="Kuo A."/>
            <person name="Nagy L.G."/>
            <person name="Floudas D."/>
            <person name="Copeland A."/>
            <person name="Barry K.W."/>
            <person name="Cichocki N."/>
            <person name="Veneault-Fourrey C."/>
            <person name="LaButti K."/>
            <person name="Lindquist E.A."/>
            <person name="Lipzen A."/>
            <person name="Lundell T."/>
            <person name="Morin E."/>
            <person name="Murat C."/>
            <person name="Riley R."/>
            <person name="Ohm R."/>
            <person name="Sun H."/>
            <person name="Tunlid A."/>
            <person name="Henrissat B."/>
            <person name="Grigoriev I.V."/>
            <person name="Hibbett D.S."/>
            <person name="Martin F."/>
        </authorList>
    </citation>
    <scope>NUCLEOTIDE SEQUENCE [LARGE SCALE GENOMIC DNA]</scope>
    <source>
        <strain evidence="7">Foug A</strain>
    </source>
</reference>
<gene>
    <name evidence="6" type="ORF">SCLCIDRAFT_136364</name>
</gene>
<dbReference type="GO" id="GO:0008270">
    <property type="term" value="F:zinc ion binding"/>
    <property type="evidence" value="ECO:0007669"/>
    <property type="project" value="UniProtKB-KW"/>
</dbReference>
<dbReference type="HOGENOM" id="CLU_099691_1_0_1"/>
<dbReference type="PANTHER" id="PTHR46481">
    <property type="entry name" value="ZINC FINGER BED DOMAIN-CONTAINING PROTEIN 4"/>
    <property type="match status" value="1"/>
</dbReference>
<evidence type="ECO:0000256" key="3">
    <source>
        <dbReference type="ARBA" id="ARBA00022771"/>
    </source>
</evidence>
<dbReference type="OrthoDB" id="3252425at2759"/>
<keyword evidence="2" id="KW-0479">Metal-binding</keyword>
<dbReference type="InterPro" id="IPR012337">
    <property type="entry name" value="RNaseH-like_sf"/>
</dbReference>
<feature type="non-terminal residue" evidence="6">
    <location>
        <position position="1"/>
    </location>
</feature>
<reference evidence="6 7" key="1">
    <citation type="submission" date="2014-04" db="EMBL/GenBank/DDBJ databases">
        <authorList>
            <consortium name="DOE Joint Genome Institute"/>
            <person name="Kuo A."/>
            <person name="Kohler A."/>
            <person name="Nagy L.G."/>
            <person name="Floudas D."/>
            <person name="Copeland A."/>
            <person name="Barry K.W."/>
            <person name="Cichocki N."/>
            <person name="Veneault-Fourrey C."/>
            <person name="LaButti K."/>
            <person name="Lindquist E.A."/>
            <person name="Lipzen A."/>
            <person name="Lundell T."/>
            <person name="Morin E."/>
            <person name="Murat C."/>
            <person name="Sun H."/>
            <person name="Tunlid A."/>
            <person name="Henrissat B."/>
            <person name="Grigoriev I.V."/>
            <person name="Hibbett D.S."/>
            <person name="Martin F."/>
            <person name="Nordberg H.P."/>
            <person name="Cantor M.N."/>
            <person name="Hua S.X."/>
        </authorList>
    </citation>
    <scope>NUCLEOTIDE SEQUENCE [LARGE SCALE GENOMIC DNA]</scope>
    <source>
        <strain evidence="6 7">Foug A</strain>
    </source>
</reference>
<organism evidence="6 7">
    <name type="scientific">Scleroderma citrinum Foug A</name>
    <dbReference type="NCBI Taxonomy" id="1036808"/>
    <lineage>
        <taxon>Eukaryota</taxon>
        <taxon>Fungi</taxon>
        <taxon>Dikarya</taxon>
        <taxon>Basidiomycota</taxon>
        <taxon>Agaricomycotina</taxon>
        <taxon>Agaricomycetes</taxon>
        <taxon>Agaricomycetidae</taxon>
        <taxon>Boletales</taxon>
        <taxon>Sclerodermatineae</taxon>
        <taxon>Sclerodermataceae</taxon>
        <taxon>Scleroderma</taxon>
    </lineage>
</organism>
<dbReference type="InterPro" id="IPR052035">
    <property type="entry name" value="ZnF_BED_domain_contain"/>
</dbReference>
<sequence length="205" mass="23083">KLAFKVIHSTTSVLPAWDAACAEKGLKPKHIPRDVSTHWNSAFDMLDVAVRYNQVIENIMDKRKLALGKYAIDEHEWELLKQLHKVLKVLEDATLFFSHSTPNLVMVIPAMDYIDESFTKGMLKKRTLDPAIHTAIGLAKKTLNRYYSLTDSSDLYHIAMGKSTGYYSDYHSNLSCSFAPSPQAGVFPSCRINTKMDQHGASNHP</sequence>
<dbReference type="SUPFAM" id="SSF53098">
    <property type="entry name" value="Ribonuclease H-like"/>
    <property type="match status" value="1"/>
</dbReference>
<keyword evidence="3" id="KW-0863">Zinc-finger</keyword>
<dbReference type="AlphaFoldDB" id="A0A0C3DF06"/>
<evidence type="ECO:0000256" key="4">
    <source>
        <dbReference type="ARBA" id="ARBA00022833"/>
    </source>
</evidence>
<dbReference type="Proteomes" id="UP000053989">
    <property type="component" value="Unassembled WGS sequence"/>
</dbReference>
<dbReference type="EMBL" id="KN822150">
    <property type="protein sequence ID" value="KIM54646.1"/>
    <property type="molecule type" value="Genomic_DNA"/>
</dbReference>
<proteinExistence type="predicted"/>
<dbReference type="GO" id="GO:0005634">
    <property type="term" value="C:nucleus"/>
    <property type="evidence" value="ECO:0007669"/>
    <property type="project" value="UniProtKB-SubCell"/>
</dbReference>
<evidence type="ECO:0000256" key="5">
    <source>
        <dbReference type="ARBA" id="ARBA00023242"/>
    </source>
</evidence>
<dbReference type="PANTHER" id="PTHR46481:SF10">
    <property type="entry name" value="ZINC FINGER BED DOMAIN-CONTAINING PROTEIN 39"/>
    <property type="match status" value="1"/>
</dbReference>
<comment type="subcellular location">
    <subcellularLocation>
        <location evidence="1">Nucleus</location>
    </subcellularLocation>
</comment>
<protein>
    <recommendedName>
        <fullName evidence="8">hAT-like transposase RNase-H fold domain-containing protein</fullName>
    </recommendedName>
</protein>
<evidence type="ECO:0000256" key="1">
    <source>
        <dbReference type="ARBA" id="ARBA00004123"/>
    </source>
</evidence>
<keyword evidence="4" id="KW-0862">Zinc</keyword>
<name>A0A0C3DF06_9AGAM</name>
<evidence type="ECO:0000313" key="7">
    <source>
        <dbReference type="Proteomes" id="UP000053989"/>
    </source>
</evidence>
<keyword evidence="5" id="KW-0539">Nucleus</keyword>
<keyword evidence="7" id="KW-1185">Reference proteome</keyword>
<dbReference type="InParanoid" id="A0A0C3DF06"/>
<evidence type="ECO:0008006" key="8">
    <source>
        <dbReference type="Google" id="ProtNLM"/>
    </source>
</evidence>
<accession>A0A0C3DF06</accession>
<evidence type="ECO:0000313" key="6">
    <source>
        <dbReference type="EMBL" id="KIM54646.1"/>
    </source>
</evidence>
<evidence type="ECO:0000256" key="2">
    <source>
        <dbReference type="ARBA" id="ARBA00022723"/>
    </source>
</evidence>